<gene>
    <name evidence="2" type="ORF">KZ829_22250</name>
</gene>
<dbReference type="Gene3D" id="3.40.50.1460">
    <property type="match status" value="1"/>
</dbReference>
<name>A0ABS7B6F4_9ACTN</name>
<protein>
    <submittedName>
        <fullName evidence="2">Caspase family protein</fullName>
    </submittedName>
</protein>
<dbReference type="Pfam" id="PF00656">
    <property type="entry name" value="Peptidase_C14"/>
    <property type="match status" value="1"/>
</dbReference>
<accession>A0ABS7B6F4</accession>
<sequence>MKVLYALLVGINEYRAVGDLSGCVRDVETAEAHLRATLAPGTRMESLILRNGEATREAVIAAFRSHLGQAGPDDVALFWFSGHGSDAEAPDWAEGLEASGRVQTLVCADSRSDGVPDLWDKELALLIDELTAGHITVVLDSCHSAGASRDPFFPIRAVPRSAGSRPVESFLPGTIERAAAVPPMRHIELAACESGEAAEERPLDGAMQGVFSWALLRARKQLGSGATYYELMQAVRARLAIRQAYQESSARCAIPEQLDQPFLGGIVVVPESGIWMRYTHDEWAIDAGTVHGLPVGDGLRIGVHDETGQEAEIVEVRSTDSLVKPADGWEPDRERQFLVVTTSVPLPRTAVAVAGVDPAEVTELTAAIGRSPQLRVAAPGEIVDVLVTLAADGNLVITDRRAERYAEWAYEGSDRVARVVKALDHIARWLLIWGLENPAPRITSPVRIELVDAETDEPLAPGGLGEHVLSYTPGDRDWEPPWIRIRLHNTGPVPLFCVLLDLTPRFASSSWLFRGDIIEPGVTVYCRDRRRISVELPKDVPVQPGAYARDRLKLFAAEQWFSSRPYELPVLGRRLPVHNRKVLTALNLLDRLGGGLHHRDLVDAELGVAYDWTTTEAVIKTVVP</sequence>
<dbReference type="PANTHER" id="PTHR48104:SF30">
    <property type="entry name" value="METACASPASE-1"/>
    <property type="match status" value="1"/>
</dbReference>
<comment type="caution">
    <text evidence="2">The sequence shown here is derived from an EMBL/GenBank/DDBJ whole genome shotgun (WGS) entry which is preliminary data.</text>
</comment>
<evidence type="ECO:0000313" key="3">
    <source>
        <dbReference type="Proteomes" id="UP001519863"/>
    </source>
</evidence>
<dbReference type="InterPro" id="IPR011600">
    <property type="entry name" value="Pept_C14_caspase"/>
</dbReference>
<evidence type="ECO:0000313" key="2">
    <source>
        <dbReference type="EMBL" id="MBW6436467.1"/>
    </source>
</evidence>
<reference evidence="2 3" key="1">
    <citation type="journal article" date="2013" name="Antonie Van Leeuwenhoek">
        <title>Actinoplanes hulinensis sp. nov., a novel actinomycete isolated from soybean root (Glycine max (L.) Merr).</title>
        <authorList>
            <person name="Shen Y."/>
            <person name="Liu C."/>
            <person name="Wang X."/>
            <person name="Zhao J."/>
            <person name="Jia F."/>
            <person name="Zhang Y."/>
            <person name="Wang L."/>
            <person name="Yang D."/>
            <person name="Xiang W."/>
        </authorList>
    </citation>
    <scope>NUCLEOTIDE SEQUENCE [LARGE SCALE GENOMIC DNA]</scope>
    <source>
        <strain evidence="2 3">NEAU-M9</strain>
    </source>
</reference>
<keyword evidence="3" id="KW-1185">Reference proteome</keyword>
<evidence type="ECO:0000259" key="1">
    <source>
        <dbReference type="Pfam" id="PF00656"/>
    </source>
</evidence>
<organism evidence="2 3">
    <name type="scientific">Actinoplanes hulinensis</name>
    <dbReference type="NCBI Taxonomy" id="1144547"/>
    <lineage>
        <taxon>Bacteria</taxon>
        <taxon>Bacillati</taxon>
        <taxon>Actinomycetota</taxon>
        <taxon>Actinomycetes</taxon>
        <taxon>Micromonosporales</taxon>
        <taxon>Micromonosporaceae</taxon>
        <taxon>Actinoplanes</taxon>
    </lineage>
</organism>
<proteinExistence type="predicted"/>
<dbReference type="RefSeq" id="WP_220145859.1">
    <property type="nucleotide sequence ID" value="NZ_JAHXZI010000011.1"/>
</dbReference>
<dbReference type="EMBL" id="JAHXZI010000011">
    <property type="protein sequence ID" value="MBW6436467.1"/>
    <property type="molecule type" value="Genomic_DNA"/>
</dbReference>
<feature type="domain" description="Peptidase C14 caspase" evidence="1">
    <location>
        <begin position="5"/>
        <end position="243"/>
    </location>
</feature>
<dbReference type="Proteomes" id="UP001519863">
    <property type="component" value="Unassembled WGS sequence"/>
</dbReference>
<dbReference type="InterPro" id="IPR050452">
    <property type="entry name" value="Metacaspase"/>
</dbReference>
<dbReference type="PANTHER" id="PTHR48104">
    <property type="entry name" value="METACASPASE-4"/>
    <property type="match status" value="1"/>
</dbReference>